<evidence type="ECO:0000313" key="1">
    <source>
        <dbReference type="EMBL" id="EPX63313.1"/>
    </source>
</evidence>
<dbReference type="Proteomes" id="UP000011682">
    <property type="component" value="Unassembled WGS sequence"/>
</dbReference>
<comment type="caution">
    <text evidence="1">The sequence shown here is derived from an EMBL/GenBank/DDBJ whole genome shotgun (WGS) entry which is preliminary data.</text>
</comment>
<proteinExistence type="predicted"/>
<dbReference type="AlphaFoldDB" id="S9R342"/>
<name>S9R342_CYSF2</name>
<protein>
    <submittedName>
        <fullName evidence="1">Uncharacterized protein</fullName>
    </submittedName>
</protein>
<evidence type="ECO:0000313" key="2">
    <source>
        <dbReference type="Proteomes" id="UP000011682"/>
    </source>
</evidence>
<reference evidence="1" key="1">
    <citation type="submission" date="2013-05" db="EMBL/GenBank/DDBJ databases">
        <title>Genome assembly of Cystobacter fuscus DSM 2262.</title>
        <authorList>
            <person name="Sharma G."/>
            <person name="Khatri I."/>
            <person name="Kaur C."/>
            <person name="Mayilraj S."/>
            <person name="Subramanian S."/>
        </authorList>
    </citation>
    <scope>NUCLEOTIDE SEQUENCE [LARGE SCALE GENOMIC DNA]</scope>
    <source>
        <strain evidence="1">DSM 2262</strain>
    </source>
</reference>
<accession>S9R342</accession>
<gene>
    <name evidence="1" type="ORF">D187_005719</name>
</gene>
<sequence length="41" mass="4331">MTRAPRSQDIAATVIRAFGLEPGEDFFIPGGYGSFDGVVKG</sequence>
<keyword evidence="2" id="KW-1185">Reference proteome</keyword>
<dbReference type="EMBL" id="ANAH02000005">
    <property type="protein sequence ID" value="EPX63313.1"/>
    <property type="molecule type" value="Genomic_DNA"/>
</dbReference>
<organism evidence="1 2">
    <name type="scientific">Cystobacter fuscus (strain ATCC 25194 / DSM 2262 / NBRC 100088 / M29)</name>
    <dbReference type="NCBI Taxonomy" id="1242864"/>
    <lineage>
        <taxon>Bacteria</taxon>
        <taxon>Pseudomonadati</taxon>
        <taxon>Myxococcota</taxon>
        <taxon>Myxococcia</taxon>
        <taxon>Myxococcales</taxon>
        <taxon>Cystobacterineae</taxon>
        <taxon>Archangiaceae</taxon>
        <taxon>Cystobacter</taxon>
    </lineage>
</organism>